<dbReference type="KEGG" id="rml:FF011L_51550"/>
<dbReference type="CDD" id="cd00761">
    <property type="entry name" value="Glyco_tranf_GTA_type"/>
    <property type="match status" value="1"/>
</dbReference>
<organism evidence="2 3">
    <name type="scientific">Roseimaritima multifibrata</name>
    <dbReference type="NCBI Taxonomy" id="1930274"/>
    <lineage>
        <taxon>Bacteria</taxon>
        <taxon>Pseudomonadati</taxon>
        <taxon>Planctomycetota</taxon>
        <taxon>Planctomycetia</taxon>
        <taxon>Pirellulales</taxon>
        <taxon>Pirellulaceae</taxon>
        <taxon>Roseimaritima</taxon>
    </lineage>
</organism>
<dbReference type="InterPro" id="IPR001173">
    <property type="entry name" value="Glyco_trans_2-like"/>
</dbReference>
<dbReference type="InterPro" id="IPR029044">
    <property type="entry name" value="Nucleotide-diphossugar_trans"/>
</dbReference>
<protein>
    <submittedName>
        <fullName evidence="2">GalNAc(5)-diNAcBac-PP-undecaprenol beta-1,3-glucosyltransferase</fullName>
        <ecNumber evidence="2">2.4.1.293</ecNumber>
    </submittedName>
</protein>
<dbReference type="Gene3D" id="3.90.550.10">
    <property type="entry name" value="Spore Coat Polysaccharide Biosynthesis Protein SpsA, Chain A"/>
    <property type="match status" value="1"/>
</dbReference>
<dbReference type="Pfam" id="PF00535">
    <property type="entry name" value="Glycos_transf_2"/>
    <property type="match status" value="1"/>
</dbReference>
<dbReference type="EC" id="2.4.1.293" evidence="2"/>
<dbReference type="OrthoDB" id="9772170at2"/>
<dbReference type="PANTHER" id="PTHR43685:SF2">
    <property type="entry name" value="GLYCOSYLTRANSFERASE 2-LIKE DOMAIN-CONTAINING PROTEIN"/>
    <property type="match status" value="1"/>
</dbReference>
<dbReference type="Proteomes" id="UP000320672">
    <property type="component" value="Chromosome"/>
</dbReference>
<dbReference type="RefSeq" id="WP_145354505.1">
    <property type="nucleotide sequence ID" value="NZ_CP036262.1"/>
</dbReference>
<dbReference type="PANTHER" id="PTHR43685">
    <property type="entry name" value="GLYCOSYLTRANSFERASE"/>
    <property type="match status" value="1"/>
</dbReference>
<keyword evidence="2" id="KW-0808">Transferase</keyword>
<feature type="domain" description="Glycosyltransferase 2-like" evidence="1">
    <location>
        <begin position="10"/>
        <end position="135"/>
    </location>
</feature>
<sequence>MRSAKFDYAVVVPAYNRELVLPRALQSVFAQPHVPSEVVVVDDGSDDQTAEVARQFSSKIKVLRIENSGPAAARKLGIEATSAEWVCPLDSDDEWDLSFIETLQQLRNRFTSAGLLFSNFRICREGGSIELADKLMGAPASWRAYLTDDGFAINLGMDAYLPLLEFSPVFQSCMAFKRTVYEEIGGIDDRVARMPAEDAHLTKRLASRTQVVGAAETKVTIYRDGNNFSANYPRVAYGDWWILRDLFLRNFVPARFLEPTRKECERRAAALLHSLFEIRDFESMLDVLPYVQAGDWDWKLRTKVLLAKAWKLGQRKS</sequence>
<gene>
    <name evidence="2" type="primary">pglI</name>
    <name evidence="2" type="ORF">FF011L_51550</name>
</gene>
<dbReference type="InterPro" id="IPR050834">
    <property type="entry name" value="Glycosyltransf_2"/>
</dbReference>
<dbReference type="AlphaFoldDB" id="A0A517MNI4"/>
<keyword evidence="3" id="KW-1185">Reference proteome</keyword>
<name>A0A517MNI4_9BACT</name>
<dbReference type="SUPFAM" id="SSF53448">
    <property type="entry name" value="Nucleotide-diphospho-sugar transferases"/>
    <property type="match status" value="1"/>
</dbReference>
<proteinExistence type="predicted"/>
<dbReference type="EMBL" id="CP036262">
    <property type="protein sequence ID" value="QDS96347.1"/>
    <property type="molecule type" value="Genomic_DNA"/>
</dbReference>
<accession>A0A517MNI4</accession>
<keyword evidence="2" id="KW-0328">Glycosyltransferase</keyword>
<evidence type="ECO:0000313" key="3">
    <source>
        <dbReference type="Proteomes" id="UP000320672"/>
    </source>
</evidence>
<evidence type="ECO:0000259" key="1">
    <source>
        <dbReference type="Pfam" id="PF00535"/>
    </source>
</evidence>
<dbReference type="GO" id="GO:0016757">
    <property type="term" value="F:glycosyltransferase activity"/>
    <property type="evidence" value="ECO:0007669"/>
    <property type="project" value="UniProtKB-KW"/>
</dbReference>
<evidence type="ECO:0000313" key="2">
    <source>
        <dbReference type="EMBL" id="QDS96347.1"/>
    </source>
</evidence>
<reference evidence="2 3" key="1">
    <citation type="submission" date="2019-02" db="EMBL/GenBank/DDBJ databases">
        <title>Deep-cultivation of Planctomycetes and their phenomic and genomic characterization uncovers novel biology.</title>
        <authorList>
            <person name="Wiegand S."/>
            <person name="Jogler M."/>
            <person name="Boedeker C."/>
            <person name="Pinto D."/>
            <person name="Vollmers J."/>
            <person name="Rivas-Marin E."/>
            <person name="Kohn T."/>
            <person name="Peeters S.H."/>
            <person name="Heuer A."/>
            <person name="Rast P."/>
            <person name="Oberbeckmann S."/>
            <person name="Bunk B."/>
            <person name="Jeske O."/>
            <person name="Meyerdierks A."/>
            <person name="Storesund J.E."/>
            <person name="Kallscheuer N."/>
            <person name="Luecker S."/>
            <person name="Lage O.M."/>
            <person name="Pohl T."/>
            <person name="Merkel B.J."/>
            <person name="Hornburger P."/>
            <person name="Mueller R.-W."/>
            <person name="Bruemmer F."/>
            <person name="Labrenz M."/>
            <person name="Spormann A.M."/>
            <person name="Op den Camp H."/>
            <person name="Overmann J."/>
            <person name="Amann R."/>
            <person name="Jetten M.S.M."/>
            <person name="Mascher T."/>
            <person name="Medema M.H."/>
            <person name="Devos D.P."/>
            <person name="Kaster A.-K."/>
            <person name="Ovreas L."/>
            <person name="Rohde M."/>
            <person name="Galperin M.Y."/>
            <person name="Jogler C."/>
        </authorList>
    </citation>
    <scope>NUCLEOTIDE SEQUENCE [LARGE SCALE GENOMIC DNA]</scope>
    <source>
        <strain evidence="2 3">FF011L</strain>
    </source>
</reference>